<keyword evidence="2" id="KW-1185">Reference proteome</keyword>
<protein>
    <recommendedName>
        <fullName evidence="3">Phage protein</fullName>
    </recommendedName>
</protein>
<accession>A0ABS4K7N1</accession>
<gene>
    <name evidence="1" type="ORF">J2Z44_002965</name>
</gene>
<sequence length="259" mass="28995">MRVNNYSALNKIMYDDFRNRQSRLIESINKAVYKKLNILPSNTLANGLSTDTLSIVAGKLILENQKKLASIGKNAEELVAKNNVLHLRKGAYYKFQTSSNTTAILTVGEGGNVYMPFSELGLDANFTLPPADYGEINKLTRLIGDLAEDGSAFLVNTAGFNDLEVKEMLGKVGIKPGWFEVRSDSKTNKFYLLDNGLIYPEYQVEAERRGFNIRNWFKDGYTRDSTFIIEGKEYKLDENGHLNVPNGVGCLMGNTKIIK</sequence>
<reference evidence="1 2" key="1">
    <citation type="submission" date="2021-03" db="EMBL/GenBank/DDBJ databases">
        <title>Genomic Encyclopedia of Type Strains, Phase IV (KMG-IV): sequencing the most valuable type-strain genomes for metagenomic binning, comparative biology and taxonomic classification.</title>
        <authorList>
            <person name="Goeker M."/>
        </authorList>
    </citation>
    <scope>NUCLEOTIDE SEQUENCE [LARGE SCALE GENOMIC DNA]</scope>
    <source>
        <strain evidence="1 2">DSM 28650</strain>
    </source>
</reference>
<proteinExistence type="predicted"/>
<dbReference type="RefSeq" id="WP_021285097.1">
    <property type="nucleotide sequence ID" value="NZ_JAGGLL010000023.1"/>
</dbReference>
<evidence type="ECO:0000313" key="1">
    <source>
        <dbReference type="EMBL" id="MBP2023131.1"/>
    </source>
</evidence>
<comment type="caution">
    <text evidence="1">The sequence shown here is derived from an EMBL/GenBank/DDBJ whole genome shotgun (WGS) entry which is preliminary data.</text>
</comment>
<dbReference type="Proteomes" id="UP001519308">
    <property type="component" value="Unassembled WGS sequence"/>
</dbReference>
<organism evidence="1 2">
    <name type="scientific">Clostridium punense</name>
    <dbReference type="NCBI Taxonomy" id="1054297"/>
    <lineage>
        <taxon>Bacteria</taxon>
        <taxon>Bacillati</taxon>
        <taxon>Bacillota</taxon>
        <taxon>Clostridia</taxon>
        <taxon>Eubacteriales</taxon>
        <taxon>Clostridiaceae</taxon>
        <taxon>Clostridium</taxon>
    </lineage>
</organism>
<name>A0ABS4K7N1_9CLOT</name>
<evidence type="ECO:0008006" key="3">
    <source>
        <dbReference type="Google" id="ProtNLM"/>
    </source>
</evidence>
<dbReference type="EMBL" id="JAGGLL010000023">
    <property type="protein sequence ID" value="MBP2023131.1"/>
    <property type="molecule type" value="Genomic_DNA"/>
</dbReference>
<evidence type="ECO:0000313" key="2">
    <source>
        <dbReference type="Proteomes" id="UP001519308"/>
    </source>
</evidence>